<dbReference type="EC" id="3.5.1.28" evidence="5"/>
<dbReference type="InterPro" id="IPR002502">
    <property type="entry name" value="Amidase_domain"/>
</dbReference>
<comment type="similarity">
    <text evidence="1">Belongs to the N-acetylmuramoyl-L-alanine amidase 2 family.</text>
</comment>
<keyword evidence="3" id="KW-0472">Membrane</keyword>
<dbReference type="InterPro" id="IPR028994">
    <property type="entry name" value="Integrin_alpha_N"/>
</dbReference>
<dbReference type="InterPro" id="IPR015510">
    <property type="entry name" value="PGRP"/>
</dbReference>
<dbReference type="InterPro" id="IPR006619">
    <property type="entry name" value="PGRP_domain_met/bac"/>
</dbReference>
<name>A0ABZ0RBE6_9ACTO</name>
<feature type="region of interest" description="Disordered" evidence="2">
    <location>
        <begin position="72"/>
        <end position="110"/>
    </location>
</feature>
<sequence length="795" mass="84495">MTSYRHGQREPEGNMTKRRGLVLGTVLAVAGAGLAVPIVGYAFAENDDAQGSIVIPLTTEAGALTTTATAQLEETVEGTPGSGKEAEPRETSQPSEEAEATREASAARAGAVVPNAVRAHALRADNSDAENTEAEKEAGPGTDAGNTATGAELGDSYAVFTSPVRVDEPFAVAGLTWNRGETLPEGASIEMRTLDGQQWSDWYEVGEESQTERERPGTEYNVSGESTGIQVRITQGEGPLPAGLRIDIAYTAEGDTVEVEEAETAPILPERGTETDPVVNPEEGEEEIPAVGASLSAARAGGTLEQGSVVANGLLPTSRDWTNRIGTRGIHTRADWGADRSLMTWPVEYAPFQGMVIHHTAGSNNYSQAGVPNVIRGIYAFHAVTRDWGDIGYNVIVDKYGGKWEGRYGTLQSQDGTMAIGAHAAGRNTGTMGVSVLGTFTADHRPSQTILNTLADVAGWKFALAGLDPRGTTSLTIPQRNNSARYRSGEAMPRIVGHRDVGNTSCPGTIYDSIGSIRENAYRIYTQLRSGGGTTTQPAPRPTQPPAPRPPAPPAPAPSNPRPSSRVAPFPPRFFLANGWGRTADIVMDYGLRGDEILTGDWNGDGRDTLAIRRSNIFHVRDNLTSGVATRVFSFGRAGDEVYVGDWNGDGVDTFAVRRGNLLLVRNSLTSGPADAVYCFGNPGDTWLVGDWNGDGVDTLAVRRGNVFVFTDNLATSAVSAEMAYGNPGDEVLAAKIEPQRSTLVVRRGNVYVVRGPLSGPEVVEDVTYGRHSDMVIFGDWDGQGGQTLGVVRSR</sequence>
<dbReference type="CDD" id="cd06583">
    <property type="entry name" value="PGRP"/>
    <property type="match status" value="1"/>
</dbReference>
<evidence type="ECO:0000256" key="3">
    <source>
        <dbReference type="SAM" id="Phobius"/>
    </source>
</evidence>
<dbReference type="SUPFAM" id="SSF55846">
    <property type="entry name" value="N-acetylmuramoyl-L-alanine amidase-like"/>
    <property type="match status" value="1"/>
</dbReference>
<feature type="compositionally biased region" description="Pro residues" evidence="2">
    <location>
        <begin position="539"/>
        <end position="561"/>
    </location>
</feature>
<organism evidence="5 6">
    <name type="scientific">Schaalia turicensis</name>
    <dbReference type="NCBI Taxonomy" id="131111"/>
    <lineage>
        <taxon>Bacteria</taxon>
        <taxon>Bacillati</taxon>
        <taxon>Actinomycetota</taxon>
        <taxon>Actinomycetes</taxon>
        <taxon>Actinomycetales</taxon>
        <taxon>Actinomycetaceae</taxon>
        <taxon>Schaalia</taxon>
    </lineage>
</organism>
<feature type="region of interest" description="Disordered" evidence="2">
    <location>
        <begin position="529"/>
        <end position="566"/>
    </location>
</feature>
<dbReference type="SUPFAM" id="SSF69318">
    <property type="entry name" value="Integrin alpha N-terminal domain"/>
    <property type="match status" value="1"/>
</dbReference>
<feature type="domain" description="Peptidoglycan recognition protein family" evidence="4">
    <location>
        <begin position="328"/>
        <end position="483"/>
    </location>
</feature>
<dbReference type="Proteomes" id="UP001323411">
    <property type="component" value="Chromosome"/>
</dbReference>
<keyword evidence="5" id="KW-0378">Hydrolase</keyword>
<gene>
    <name evidence="5" type="ORF">R0V15_05400</name>
</gene>
<evidence type="ECO:0000256" key="2">
    <source>
        <dbReference type="SAM" id="MobiDB-lite"/>
    </source>
</evidence>
<dbReference type="Gene3D" id="3.40.80.10">
    <property type="entry name" value="Peptidoglycan recognition protein-like"/>
    <property type="match status" value="1"/>
</dbReference>
<reference evidence="5 6" key="1">
    <citation type="submission" date="2023-10" db="EMBL/GenBank/DDBJ databases">
        <authorList>
            <person name="Choi B."/>
        </authorList>
    </citation>
    <scope>NUCLEOTIDE SEQUENCE [LARGE SCALE GENOMIC DNA]</scope>
    <source>
        <strain evidence="5 6">UMB5448B</strain>
    </source>
</reference>
<feature type="transmembrane region" description="Helical" evidence="3">
    <location>
        <begin position="21"/>
        <end position="44"/>
    </location>
</feature>
<evidence type="ECO:0000259" key="4">
    <source>
        <dbReference type="SMART" id="SM00701"/>
    </source>
</evidence>
<evidence type="ECO:0000256" key="1">
    <source>
        <dbReference type="ARBA" id="ARBA00007553"/>
    </source>
</evidence>
<dbReference type="PANTHER" id="PTHR11022">
    <property type="entry name" value="PEPTIDOGLYCAN RECOGNITION PROTEIN"/>
    <property type="match status" value="1"/>
</dbReference>
<keyword evidence="3" id="KW-0812">Transmembrane</keyword>
<proteinExistence type="inferred from homology"/>
<dbReference type="PANTHER" id="PTHR11022:SF41">
    <property type="entry name" value="PEPTIDOGLYCAN-RECOGNITION PROTEIN LC-RELATED"/>
    <property type="match status" value="1"/>
</dbReference>
<feature type="region of interest" description="Disordered" evidence="2">
    <location>
        <begin position="122"/>
        <end position="150"/>
    </location>
</feature>
<keyword evidence="3" id="KW-1133">Transmembrane helix</keyword>
<dbReference type="EMBL" id="CP138854">
    <property type="protein sequence ID" value="WPJ88310.1"/>
    <property type="molecule type" value="Genomic_DNA"/>
</dbReference>
<protein>
    <submittedName>
        <fullName evidence="5">N-acetylmuramoyl-L-alanine amidase</fullName>
        <ecNumber evidence="5">3.5.1.28</ecNumber>
    </submittedName>
</protein>
<evidence type="ECO:0000313" key="5">
    <source>
        <dbReference type="EMBL" id="WPJ88310.1"/>
    </source>
</evidence>
<dbReference type="InterPro" id="IPR036505">
    <property type="entry name" value="Amidase/PGRP_sf"/>
</dbReference>
<dbReference type="Pfam" id="PF01510">
    <property type="entry name" value="Amidase_2"/>
    <property type="match status" value="1"/>
</dbReference>
<dbReference type="RefSeq" id="WP_284891670.1">
    <property type="nucleotide sequence ID" value="NZ_CP138854.1"/>
</dbReference>
<accession>A0ABZ0RBE6</accession>
<dbReference type="GO" id="GO:0008745">
    <property type="term" value="F:N-acetylmuramoyl-L-alanine amidase activity"/>
    <property type="evidence" value="ECO:0007669"/>
    <property type="project" value="UniProtKB-EC"/>
</dbReference>
<dbReference type="SMART" id="SM00701">
    <property type="entry name" value="PGRP"/>
    <property type="match status" value="1"/>
</dbReference>
<evidence type="ECO:0000313" key="6">
    <source>
        <dbReference type="Proteomes" id="UP001323411"/>
    </source>
</evidence>
<keyword evidence="6" id="KW-1185">Reference proteome</keyword>